<dbReference type="PANTHER" id="PTHR16537:SF1">
    <property type="entry name" value="PROTEIN ZNRD2"/>
    <property type="match status" value="1"/>
</dbReference>
<feature type="region of interest" description="Disordered" evidence="1">
    <location>
        <begin position="56"/>
        <end position="108"/>
    </location>
</feature>
<evidence type="ECO:0000313" key="2">
    <source>
        <dbReference type="EMBL" id="CDO74075.1"/>
    </source>
</evidence>
<feature type="compositionally biased region" description="Polar residues" evidence="1">
    <location>
        <begin position="90"/>
        <end position="99"/>
    </location>
</feature>
<dbReference type="Proteomes" id="UP000029665">
    <property type="component" value="Unassembled WGS sequence"/>
</dbReference>
<dbReference type="Pfam" id="PF06677">
    <property type="entry name" value="Auto_anti-p27"/>
    <property type="match status" value="2"/>
</dbReference>
<evidence type="ECO:0000313" key="3">
    <source>
        <dbReference type="Proteomes" id="UP000029665"/>
    </source>
</evidence>
<dbReference type="AlphaFoldDB" id="A0A060SI32"/>
<dbReference type="OMA" id="MLKGWIL"/>
<dbReference type="EMBL" id="CCBP010000125">
    <property type="protein sequence ID" value="CDO74075.1"/>
    <property type="molecule type" value="Genomic_DNA"/>
</dbReference>
<dbReference type="PANTHER" id="PTHR16537">
    <property type="entry name" value="SJOEGREN SYNDROME/SCLERODERMA AUTOANTIGEN 1"/>
    <property type="match status" value="1"/>
</dbReference>
<proteinExistence type="predicted"/>
<sequence length="334" mass="35406">MATVIDVSSRLGEYMLKGWVLTDRICPKCNRVPMMRSPSAAAIATEFCVNCDSGPDSVGAAQSSRPQHMPSLESPAPDTSSVSTVSYSTHLSRSSTPPTDVSDAPDSPLLLPIMDTAELLRRRQQSDAASAEIGKRMLRGWAMLADECPNPNCYGIPLVRPPKVQTINDPGKECVICGTVYIDEKDLLGQDRLVPRQALSSPADTYRQAGPAPAGPSSVSHVSADKGKARARDVEIPPPNDGWCNSTQAHSESHVNPMSTIPAPTPSTVSALEVSARSLERSLLALSARLDSLSSGTIVDPMPIGVTADTVAKVSQALTQVKQLLWSGGQARIA</sequence>
<feature type="region of interest" description="Disordered" evidence="1">
    <location>
        <begin position="200"/>
        <end position="225"/>
    </location>
</feature>
<accession>A0A060SI32</accession>
<dbReference type="STRING" id="5643.A0A060SI32"/>
<dbReference type="OrthoDB" id="28939at2759"/>
<protein>
    <submittedName>
        <fullName evidence="2">Uncharacterized protein</fullName>
    </submittedName>
</protein>
<gene>
    <name evidence="2" type="ORF">BN946_scf185043.g125</name>
</gene>
<dbReference type="InterPro" id="IPR009563">
    <property type="entry name" value="SSSCA1"/>
</dbReference>
<comment type="caution">
    <text evidence="2">The sequence shown here is derived from an EMBL/GenBank/DDBJ whole genome shotgun (WGS) entry which is preliminary data.</text>
</comment>
<dbReference type="HOGENOM" id="CLU_069689_0_0_1"/>
<organism evidence="2 3">
    <name type="scientific">Pycnoporus cinnabarinus</name>
    <name type="common">Cinnabar-red polypore</name>
    <name type="synonym">Trametes cinnabarina</name>
    <dbReference type="NCBI Taxonomy" id="5643"/>
    <lineage>
        <taxon>Eukaryota</taxon>
        <taxon>Fungi</taxon>
        <taxon>Dikarya</taxon>
        <taxon>Basidiomycota</taxon>
        <taxon>Agaricomycotina</taxon>
        <taxon>Agaricomycetes</taxon>
        <taxon>Polyporales</taxon>
        <taxon>Polyporaceae</taxon>
        <taxon>Trametes</taxon>
    </lineage>
</organism>
<dbReference type="InterPro" id="IPR051888">
    <property type="entry name" value="UPF0148_domain"/>
</dbReference>
<keyword evidence="3" id="KW-1185">Reference proteome</keyword>
<reference evidence="2" key="1">
    <citation type="submission" date="2014-01" db="EMBL/GenBank/DDBJ databases">
        <title>The genome of the white-rot fungus Pycnoporus cinnabarinus: a basidiomycete model with a versatile arsenal for lignocellulosic biomass breakdown.</title>
        <authorList>
            <person name="Levasseur A."/>
            <person name="Lomascolo A."/>
            <person name="Ruiz-Duenas F.J."/>
            <person name="Uzan E."/>
            <person name="Piumi F."/>
            <person name="Kues U."/>
            <person name="Ram A.F.J."/>
            <person name="Murat C."/>
            <person name="Haon M."/>
            <person name="Benoit I."/>
            <person name="Arfi Y."/>
            <person name="Chevret D."/>
            <person name="Drula E."/>
            <person name="Kwon M.J."/>
            <person name="Gouret P."/>
            <person name="Lesage-Meessen L."/>
            <person name="Lombard V."/>
            <person name="Mariette J."/>
            <person name="Noirot C."/>
            <person name="Park J."/>
            <person name="Patyshakuliyeva A."/>
            <person name="Wieneger R.A.B."/>
            <person name="Wosten H.A.B."/>
            <person name="Martin F."/>
            <person name="Coutinho P.M."/>
            <person name="de Vries R."/>
            <person name="Martinez A.T."/>
            <person name="Klopp C."/>
            <person name="Pontarotti P."/>
            <person name="Henrissat B."/>
            <person name="Record E."/>
        </authorList>
    </citation>
    <scope>NUCLEOTIDE SEQUENCE [LARGE SCALE GENOMIC DNA]</scope>
    <source>
        <strain evidence="2">BRFM137</strain>
    </source>
</reference>
<evidence type="ECO:0000256" key="1">
    <source>
        <dbReference type="SAM" id="MobiDB-lite"/>
    </source>
</evidence>
<name>A0A060SI32_PYCCI</name>
<feature type="compositionally biased region" description="Low complexity" evidence="1">
    <location>
        <begin position="79"/>
        <end position="89"/>
    </location>
</feature>